<accession>A0A9E6ZPT5</accession>
<dbReference type="PANTHER" id="PTHR46333:SF2">
    <property type="entry name" value="CYTOKINESIS PROTEIN 3"/>
    <property type="match status" value="1"/>
</dbReference>
<sequence>MKKILAMLAGAGIVGTILGLAAPAVTTFAQTSATDRSANVSATLKRHLENQDTTFTVPYGLSQTEGAVQRTLAELPYIHELVSSVAYSSGGSATKVTVTWLQTKQQSAAVDAQIKHVLGQIVKPGMSDYDKEFVIHNWIVNHVSYDTSEQKYTPYDALRGSAVCQGIATLTYRMLTKAGISAHLVEGTAGGADHLWNEVRVGGHWYQLDVTWDDPVNKQPGTISYAYYNVTSAQLAKDHTWNHAGLPVANTSFETTVSALLKTLKDPYLSTIASATGISADLHSISATAETLRTVMQAQLNAHKAQFTIQFKGSTASATAALNQVSSAGLSGFTALRYTLSPSLTAGHTLIAVTVTYAS</sequence>
<dbReference type="RefSeq" id="WP_161624368.1">
    <property type="nucleotide sequence ID" value="NZ_AURB01000151.1"/>
</dbReference>
<dbReference type="KEGG" id="aaco:K1I37_03595"/>
<feature type="signal peptide" evidence="1">
    <location>
        <begin position="1"/>
        <end position="21"/>
    </location>
</feature>
<evidence type="ECO:0000256" key="1">
    <source>
        <dbReference type="SAM" id="SignalP"/>
    </source>
</evidence>
<dbReference type="InterPro" id="IPR052557">
    <property type="entry name" value="CAP/Cytokinesis_protein"/>
</dbReference>
<dbReference type="GO" id="GO:0005737">
    <property type="term" value="C:cytoplasm"/>
    <property type="evidence" value="ECO:0007669"/>
    <property type="project" value="TreeGrafter"/>
</dbReference>
<proteinExistence type="predicted"/>
<dbReference type="PANTHER" id="PTHR46333">
    <property type="entry name" value="CYTOKINESIS PROTEIN 3"/>
    <property type="match status" value="1"/>
</dbReference>
<dbReference type="InterPro" id="IPR002931">
    <property type="entry name" value="Transglutaminase-like"/>
</dbReference>
<keyword evidence="1" id="KW-0732">Signal</keyword>
<dbReference type="EMBL" id="CP080467">
    <property type="protein sequence ID" value="UNO49634.1"/>
    <property type="molecule type" value="Genomic_DNA"/>
</dbReference>
<evidence type="ECO:0000313" key="4">
    <source>
        <dbReference type="Proteomes" id="UP000829401"/>
    </source>
</evidence>
<dbReference type="Pfam" id="PF01841">
    <property type="entry name" value="Transglut_core"/>
    <property type="match status" value="1"/>
</dbReference>
<reference evidence="4" key="1">
    <citation type="journal article" date="2022" name="G3 (Bethesda)">
        <title>Unveiling the complete genome sequence of Alicyclobacillus acidoterrestris DSM 3922T, a taint-producing strain.</title>
        <authorList>
            <person name="Leonardo I.C."/>
            <person name="Barreto Crespo M.T."/>
            <person name="Gaspar F.B."/>
        </authorList>
    </citation>
    <scope>NUCLEOTIDE SEQUENCE [LARGE SCALE GENOMIC DNA]</scope>
    <source>
        <strain evidence="4">DSM 3922</strain>
    </source>
</reference>
<dbReference type="InterPro" id="IPR038765">
    <property type="entry name" value="Papain-like_cys_pep_sf"/>
</dbReference>
<dbReference type="Proteomes" id="UP000829401">
    <property type="component" value="Chromosome"/>
</dbReference>
<keyword evidence="4" id="KW-1185">Reference proteome</keyword>
<name>A0A9E6ZPT5_ALIAG</name>
<dbReference type="AlphaFoldDB" id="A0A9E6ZPT5"/>
<evidence type="ECO:0000313" key="3">
    <source>
        <dbReference type="EMBL" id="UNO49634.1"/>
    </source>
</evidence>
<organism evidence="3 4">
    <name type="scientific">Alicyclobacillus acidoterrestris (strain ATCC 49025 / DSM 3922 / CIP 106132 / NCIMB 13137 / GD3B)</name>
    <dbReference type="NCBI Taxonomy" id="1356854"/>
    <lineage>
        <taxon>Bacteria</taxon>
        <taxon>Bacillati</taxon>
        <taxon>Bacillota</taxon>
        <taxon>Bacilli</taxon>
        <taxon>Bacillales</taxon>
        <taxon>Alicyclobacillaceae</taxon>
        <taxon>Alicyclobacillus</taxon>
    </lineage>
</organism>
<evidence type="ECO:0000259" key="2">
    <source>
        <dbReference type="Pfam" id="PF01841"/>
    </source>
</evidence>
<feature type="domain" description="Transglutaminase-like" evidence="2">
    <location>
        <begin position="118"/>
        <end position="209"/>
    </location>
</feature>
<dbReference type="SUPFAM" id="SSF54001">
    <property type="entry name" value="Cysteine proteinases"/>
    <property type="match status" value="1"/>
</dbReference>
<dbReference type="Gene3D" id="3.10.620.30">
    <property type="match status" value="1"/>
</dbReference>
<gene>
    <name evidence="3" type="ORF">K1I37_03595</name>
</gene>
<dbReference type="OrthoDB" id="9788327at2"/>
<feature type="chain" id="PRO_5039702332" description="Transglutaminase-like domain-containing protein" evidence="1">
    <location>
        <begin position="22"/>
        <end position="359"/>
    </location>
</feature>
<protein>
    <recommendedName>
        <fullName evidence="2">Transglutaminase-like domain-containing protein</fullName>
    </recommendedName>
</protein>